<accession>A0A4P9W566</accession>
<dbReference type="AlphaFoldDB" id="A0A4P9W566"/>
<feature type="compositionally biased region" description="Low complexity" evidence="1">
    <location>
        <begin position="243"/>
        <end position="252"/>
    </location>
</feature>
<feature type="region of interest" description="Disordered" evidence="1">
    <location>
        <begin position="142"/>
        <end position="200"/>
    </location>
</feature>
<feature type="compositionally biased region" description="Pro residues" evidence="1">
    <location>
        <begin position="357"/>
        <end position="366"/>
    </location>
</feature>
<evidence type="ECO:0000256" key="1">
    <source>
        <dbReference type="SAM" id="MobiDB-lite"/>
    </source>
</evidence>
<proteinExistence type="predicted"/>
<feature type="region of interest" description="Disordered" evidence="1">
    <location>
        <begin position="577"/>
        <end position="655"/>
    </location>
</feature>
<reference evidence="3" key="1">
    <citation type="journal article" date="2018" name="Nat. Microbiol.">
        <title>Leveraging single-cell genomics to expand the fungal tree of life.</title>
        <authorList>
            <person name="Ahrendt S.R."/>
            <person name="Quandt C.A."/>
            <person name="Ciobanu D."/>
            <person name="Clum A."/>
            <person name="Salamov A."/>
            <person name="Andreopoulos B."/>
            <person name="Cheng J.F."/>
            <person name="Woyke T."/>
            <person name="Pelin A."/>
            <person name="Henrissat B."/>
            <person name="Reynolds N.K."/>
            <person name="Benny G.L."/>
            <person name="Smith M.E."/>
            <person name="James T.Y."/>
            <person name="Grigoriev I.V."/>
        </authorList>
    </citation>
    <scope>NUCLEOTIDE SEQUENCE [LARGE SCALE GENOMIC DNA]</scope>
</reference>
<dbReference type="Proteomes" id="UP000269721">
    <property type="component" value="Unassembled WGS sequence"/>
</dbReference>
<name>A0A4P9W566_9FUNG</name>
<organism evidence="2 3">
    <name type="scientific">Blyttiomyces helicus</name>
    <dbReference type="NCBI Taxonomy" id="388810"/>
    <lineage>
        <taxon>Eukaryota</taxon>
        <taxon>Fungi</taxon>
        <taxon>Fungi incertae sedis</taxon>
        <taxon>Chytridiomycota</taxon>
        <taxon>Chytridiomycota incertae sedis</taxon>
        <taxon>Chytridiomycetes</taxon>
        <taxon>Chytridiomycetes incertae sedis</taxon>
        <taxon>Blyttiomyces</taxon>
    </lineage>
</organism>
<evidence type="ECO:0000313" key="2">
    <source>
        <dbReference type="EMBL" id="RKO86453.1"/>
    </source>
</evidence>
<evidence type="ECO:0000313" key="3">
    <source>
        <dbReference type="Proteomes" id="UP000269721"/>
    </source>
</evidence>
<dbReference type="EMBL" id="KZ998185">
    <property type="protein sequence ID" value="RKO86453.1"/>
    <property type="molecule type" value="Genomic_DNA"/>
</dbReference>
<feature type="region of interest" description="Disordered" evidence="1">
    <location>
        <begin position="1"/>
        <end position="33"/>
    </location>
</feature>
<keyword evidence="3" id="KW-1185">Reference proteome</keyword>
<feature type="compositionally biased region" description="Low complexity" evidence="1">
    <location>
        <begin position="393"/>
        <end position="408"/>
    </location>
</feature>
<feature type="compositionally biased region" description="Pro residues" evidence="1">
    <location>
        <begin position="460"/>
        <end position="476"/>
    </location>
</feature>
<feature type="compositionally biased region" description="Pro residues" evidence="1">
    <location>
        <begin position="18"/>
        <end position="33"/>
    </location>
</feature>
<evidence type="ECO:0008006" key="4">
    <source>
        <dbReference type="Google" id="ProtNLM"/>
    </source>
</evidence>
<feature type="compositionally biased region" description="Polar residues" evidence="1">
    <location>
        <begin position="621"/>
        <end position="630"/>
    </location>
</feature>
<feature type="region of interest" description="Disordered" evidence="1">
    <location>
        <begin position="213"/>
        <end position="517"/>
    </location>
</feature>
<sequence length="655" mass="68369">MAPSTSLKRPAPSLHANRPPPRPPSPVLAWPPPKLYPAPSAAAAAAAAELIATVGRATLRAFPRTQVEADEAGFATWTLAAESRGVGGVRASAAGDEGRGQAVRGPVSESLAHGAFPPMLDEFMGFSFLDDDVIFLQAATTAAAPSPNPPPLAPACEKAPATALAPSPRAHPPLAPACGPVKSSPPLQGSRDGSSRMEGGAAFDFASPVIGRGQEMAAHPPPRSPTSVPMVRPSSPKPPPAPALNAPAARAPVPLPHPRPQPAVSTSRRKPSPAPVHDAPAARVPVPLPYSQPQPAILTSRPNPNPGSVEGRAPAVESRDGRASGRAKPKPRSPLPMPIDLAPTMKSRGGRLSGRPNPKPRSPAPIPIDLAPSIELGRARVSARANPKPRSPSPILIDSDPPVSTTHPAPAPPHPSARAPERLMHPFFKQKAGLEGSAPPRRPDAGTSITLPSAPQRSAPHPPPPASRPTSGPPVPARGGPSAAPHSRVTTQPAPPPPTLQSCPICAKPFPPDSSNMIINTHIDEYLRRTRDGTKRSRKEPPNKHFVFMAEWLLIPCSRGSPIPSSVAEATHPFMSPLVTDGLDPEADCENGSPEPKKKGDVANLINFPPNEIQNEKRSESSAWAGSKPQTAPFRHPPQASSIRRLPSQILPLPP</sequence>
<protein>
    <recommendedName>
        <fullName evidence="4">UBZ4-type domain-containing protein</fullName>
    </recommendedName>
</protein>
<gene>
    <name evidence="2" type="ORF">BDK51DRAFT_46922</name>
</gene>